<organism evidence="1 2">
    <name type="scientific">Cymbomonas tetramitiformis</name>
    <dbReference type="NCBI Taxonomy" id="36881"/>
    <lineage>
        <taxon>Eukaryota</taxon>
        <taxon>Viridiplantae</taxon>
        <taxon>Chlorophyta</taxon>
        <taxon>Pyramimonadophyceae</taxon>
        <taxon>Pyramimonadales</taxon>
        <taxon>Pyramimonadaceae</taxon>
        <taxon>Cymbomonas</taxon>
    </lineage>
</organism>
<comment type="caution">
    <text evidence="1">The sequence shown here is derived from an EMBL/GenBank/DDBJ whole genome shotgun (WGS) entry which is preliminary data.</text>
</comment>
<name>A0AAE0L6E3_9CHLO</name>
<proteinExistence type="predicted"/>
<evidence type="ECO:0000313" key="2">
    <source>
        <dbReference type="Proteomes" id="UP001190700"/>
    </source>
</evidence>
<dbReference type="Proteomes" id="UP001190700">
    <property type="component" value="Unassembled WGS sequence"/>
</dbReference>
<sequence length="225" mass="25777">MLLVLLLMVLLLLRSLLLVLLLVLLRYLLLVLLPVMLMVLCLRRLRRPRGFLWRLRGFLCLRRPVAAQESHAAIEYSGTRVMALTETWQLAEKISGLARGQLDRNVVVGFGVCCKVYQGWLREERDGGGYERVTLECVEVVRKMRLHFKAARLDQVATFFTDGHFGTLYLLLKHKDDDVSDLCDLYTLMFDRAKQCTAVFMMRRKSTESETITLDSIALIPPCAG</sequence>
<dbReference type="EMBL" id="LGRX02008453">
    <property type="protein sequence ID" value="KAK3273469.1"/>
    <property type="molecule type" value="Genomic_DNA"/>
</dbReference>
<evidence type="ECO:0000313" key="1">
    <source>
        <dbReference type="EMBL" id="KAK3273469.1"/>
    </source>
</evidence>
<accession>A0AAE0L6E3</accession>
<protein>
    <submittedName>
        <fullName evidence="1">Uncharacterized protein</fullName>
    </submittedName>
</protein>
<gene>
    <name evidence="1" type="ORF">CYMTET_18291</name>
</gene>
<keyword evidence="2" id="KW-1185">Reference proteome</keyword>
<dbReference type="AlphaFoldDB" id="A0AAE0L6E3"/>
<reference evidence="1 2" key="1">
    <citation type="journal article" date="2015" name="Genome Biol. Evol.">
        <title>Comparative Genomics of a Bacterivorous Green Alga Reveals Evolutionary Causalities and Consequences of Phago-Mixotrophic Mode of Nutrition.</title>
        <authorList>
            <person name="Burns J.A."/>
            <person name="Paasch A."/>
            <person name="Narechania A."/>
            <person name="Kim E."/>
        </authorList>
    </citation>
    <scope>NUCLEOTIDE SEQUENCE [LARGE SCALE GENOMIC DNA]</scope>
    <source>
        <strain evidence="1 2">PLY_AMNH</strain>
    </source>
</reference>